<dbReference type="InterPro" id="IPR045249">
    <property type="entry name" value="HARBI1-like"/>
</dbReference>
<dbReference type="EMBL" id="BGZK01002276">
    <property type="protein sequence ID" value="GBP92463.1"/>
    <property type="molecule type" value="Genomic_DNA"/>
</dbReference>
<comment type="similarity">
    <text evidence="3">Belongs to the HARBI1 family.</text>
</comment>
<dbReference type="Proteomes" id="UP000299102">
    <property type="component" value="Unassembled WGS sequence"/>
</dbReference>
<keyword evidence="6" id="KW-0378">Hydrolase</keyword>
<evidence type="ECO:0000313" key="9">
    <source>
        <dbReference type="EMBL" id="GBP92463.1"/>
    </source>
</evidence>
<evidence type="ECO:0000256" key="6">
    <source>
        <dbReference type="ARBA" id="ARBA00022801"/>
    </source>
</evidence>
<dbReference type="PANTHER" id="PTHR22930:SF267">
    <property type="entry name" value="NUCLEASE HARBI1-RELATED"/>
    <property type="match status" value="1"/>
</dbReference>
<dbReference type="Pfam" id="PF13359">
    <property type="entry name" value="DDE_Tnp_4"/>
    <property type="match status" value="1"/>
</dbReference>
<dbReference type="PANTHER" id="PTHR22930">
    <property type="match status" value="1"/>
</dbReference>
<keyword evidence="4" id="KW-0540">Nuclease</keyword>
<evidence type="ECO:0000256" key="3">
    <source>
        <dbReference type="ARBA" id="ARBA00006958"/>
    </source>
</evidence>
<dbReference type="AlphaFoldDB" id="A0A4C1ZZZ9"/>
<dbReference type="GO" id="GO:0046872">
    <property type="term" value="F:metal ion binding"/>
    <property type="evidence" value="ECO:0007669"/>
    <property type="project" value="UniProtKB-KW"/>
</dbReference>
<dbReference type="InterPro" id="IPR027806">
    <property type="entry name" value="HARBI1_dom"/>
</dbReference>
<evidence type="ECO:0000256" key="7">
    <source>
        <dbReference type="ARBA" id="ARBA00023242"/>
    </source>
</evidence>
<accession>A0A4C1ZZZ9</accession>
<evidence type="ECO:0000256" key="1">
    <source>
        <dbReference type="ARBA" id="ARBA00001968"/>
    </source>
</evidence>
<dbReference type="GO" id="GO:0005634">
    <property type="term" value="C:nucleus"/>
    <property type="evidence" value="ECO:0007669"/>
    <property type="project" value="UniProtKB-SubCell"/>
</dbReference>
<evidence type="ECO:0000259" key="8">
    <source>
        <dbReference type="Pfam" id="PF13359"/>
    </source>
</evidence>
<evidence type="ECO:0000256" key="2">
    <source>
        <dbReference type="ARBA" id="ARBA00004123"/>
    </source>
</evidence>
<feature type="domain" description="DDE Tnp4" evidence="8">
    <location>
        <begin position="109"/>
        <end position="190"/>
    </location>
</feature>
<sequence>MLANDNANEVRSSPWFLPRIDAFSLSDQLFVKNFRLSKELVRQLVMEINPYINHTSRSSSIDVTTKNSIGSNVHAASSQASVSKCIGEVVNALNHPDIFTWVKFPNFQELDHIRADGYALRPWLQTPVANVRANTPEERYNKAFKCARANIERCNGILKMRFRCLLKHRVLHYAPEKASQIINACVVLHNMCIRNNVPMPNDHELINYDFGIIEIDLPDLGLSTVNRTNRELEAGRALQRELIARFNT</sequence>
<comment type="caution">
    <text evidence="9">The sequence shown here is derived from an EMBL/GenBank/DDBJ whole genome shotgun (WGS) entry which is preliminary data.</text>
</comment>
<dbReference type="GO" id="GO:0016787">
    <property type="term" value="F:hydrolase activity"/>
    <property type="evidence" value="ECO:0007669"/>
    <property type="project" value="UniProtKB-KW"/>
</dbReference>
<protein>
    <submittedName>
        <fullName evidence="9">Nuclease HARBI1</fullName>
    </submittedName>
</protein>
<organism evidence="9 10">
    <name type="scientific">Eumeta variegata</name>
    <name type="common">Bagworm moth</name>
    <name type="synonym">Eumeta japonica</name>
    <dbReference type="NCBI Taxonomy" id="151549"/>
    <lineage>
        <taxon>Eukaryota</taxon>
        <taxon>Metazoa</taxon>
        <taxon>Ecdysozoa</taxon>
        <taxon>Arthropoda</taxon>
        <taxon>Hexapoda</taxon>
        <taxon>Insecta</taxon>
        <taxon>Pterygota</taxon>
        <taxon>Neoptera</taxon>
        <taxon>Endopterygota</taxon>
        <taxon>Lepidoptera</taxon>
        <taxon>Glossata</taxon>
        <taxon>Ditrysia</taxon>
        <taxon>Tineoidea</taxon>
        <taxon>Psychidae</taxon>
        <taxon>Oiketicinae</taxon>
        <taxon>Eumeta</taxon>
    </lineage>
</organism>
<comment type="subcellular location">
    <subcellularLocation>
        <location evidence="2">Nucleus</location>
    </subcellularLocation>
</comment>
<keyword evidence="7" id="KW-0539">Nucleus</keyword>
<dbReference type="OrthoDB" id="8193938at2759"/>
<dbReference type="STRING" id="151549.A0A4C1ZZZ9"/>
<reference evidence="9 10" key="1">
    <citation type="journal article" date="2019" name="Commun. Biol.">
        <title>The bagworm genome reveals a unique fibroin gene that provides high tensile strength.</title>
        <authorList>
            <person name="Kono N."/>
            <person name="Nakamura H."/>
            <person name="Ohtoshi R."/>
            <person name="Tomita M."/>
            <person name="Numata K."/>
            <person name="Arakawa K."/>
        </authorList>
    </citation>
    <scope>NUCLEOTIDE SEQUENCE [LARGE SCALE GENOMIC DNA]</scope>
</reference>
<comment type="cofactor">
    <cofactor evidence="1">
        <name>a divalent metal cation</name>
        <dbReference type="ChEBI" id="CHEBI:60240"/>
    </cofactor>
</comment>
<evidence type="ECO:0000256" key="5">
    <source>
        <dbReference type="ARBA" id="ARBA00022723"/>
    </source>
</evidence>
<keyword evidence="5" id="KW-0479">Metal-binding</keyword>
<evidence type="ECO:0000256" key="4">
    <source>
        <dbReference type="ARBA" id="ARBA00022722"/>
    </source>
</evidence>
<dbReference type="GO" id="GO:0004518">
    <property type="term" value="F:nuclease activity"/>
    <property type="evidence" value="ECO:0007669"/>
    <property type="project" value="UniProtKB-KW"/>
</dbReference>
<gene>
    <name evidence="9" type="primary">harbi1</name>
    <name evidence="9" type="ORF">EVAR_34355_1</name>
</gene>
<evidence type="ECO:0000313" key="10">
    <source>
        <dbReference type="Proteomes" id="UP000299102"/>
    </source>
</evidence>
<proteinExistence type="inferred from homology"/>
<keyword evidence="10" id="KW-1185">Reference proteome</keyword>
<name>A0A4C1ZZZ9_EUMVA</name>